<dbReference type="InterPro" id="IPR029063">
    <property type="entry name" value="SAM-dependent_MTases_sf"/>
</dbReference>
<dbReference type="GO" id="GO:0005737">
    <property type="term" value="C:cytoplasm"/>
    <property type="evidence" value="ECO:0007669"/>
    <property type="project" value="TreeGrafter"/>
</dbReference>
<dbReference type="GO" id="GO:0070403">
    <property type="term" value="F:NAD+ binding"/>
    <property type="evidence" value="ECO:0007669"/>
    <property type="project" value="InterPro"/>
</dbReference>
<dbReference type="SUPFAM" id="SSF53335">
    <property type="entry name" value="S-adenosyl-L-methionine-dependent methyltransferases"/>
    <property type="match status" value="1"/>
</dbReference>
<sequence length="766" mass="85958">MSERLTATLARRTTCRVCEGKNLKKVLSLGSTPPANAFLRQEDLNKKEESFPLECYFCQQCSFVQLLDIVSPELLFGNYVYVSSTSPVFIAHFEEFAQTICKRFELQKESLIVDVGSNDGILLRPFKKLGMTIQGVDPATKIAEMATANGIETIPAFFNKDVAHTIRSARGPAQIITATSVFPHVDDLNSLVAAIKELLADNGIFIVEAYYLVDMVEKNLFDTAYHEHLSYFTVDTLTTLFNRLGMEVFDVEKTDTHGGSLRVFIQKHGGGRNIQNSVQKFINEEKNKKINKEETFLEYEKTIQKNKEDLLAMLRTLKAQGKKIVGYGAPAKGNTLLNYFGIGTDLLDYIVDDSSWKQGLYSPGKHIPIVSSDVLRQDKPDYILILALNFARPIMERFLDLNLKFIIPVPRPVIIEDLVDLDLFTIVEGIQGEAPLLEGKKVVITGGSGFIGSYMIAAIDFLNRHYFKKPCEILSLDNHIIGKKNNLLREINSEHIEYINHNVCNAIKIDGPVDYIICAAGVASPVYYKRYPIETIEGTIFGLKNSLEVAREKQVKGILYFSSSEIYGDPDPNFVPTPETYKGNVSSIGPRSCYDESKRLGETFALAYYNVHKVPIKIVRPFNIFGPGMSSKDYRVIPTFLSQGLEGKPLTVHDKGNQTRTFCYATDAVIGFFKVLLAGRDGEVYNIGNANDEINMKALADMVSEDVFNKSVPVSLISYPDNYPQDEPRRRCPDLTKITTDLGYKPVINLKSGLRRSYLWMKNALI</sequence>
<evidence type="ECO:0000256" key="4">
    <source>
        <dbReference type="ARBA" id="ARBA00023239"/>
    </source>
</evidence>
<dbReference type="InterPro" id="IPR044516">
    <property type="entry name" value="UXS-like"/>
</dbReference>
<dbReference type="PANTHER" id="PTHR43078:SF6">
    <property type="entry name" value="UDP-GLUCURONIC ACID DECARBOXYLASE 1"/>
    <property type="match status" value="1"/>
</dbReference>
<evidence type="ECO:0000259" key="7">
    <source>
        <dbReference type="Pfam" id="PF08484"/>
    </source>
</evidence>
<dbReference type="SUPFAM" id="SSF51735">
    <property type="entry name" value="NAD(P)-binding Rossmann-fold domains"/>
    <property type="match status" value="1"/>
</dbReference>
<keyword evidence="4" id="KW-0456">Lyase</keyword>
<evidence type="ECO:0000256" key="2">
    <source>
        <dbReference type="ARBA" id="ARBA00022793"/>
    </source>
</evidence>
<evidence type="ECO:0000313" key="9">
    <source>
        <dbReference type="Proteomes" id="UP000176413"/>
    </source>
</evidence>
<dbReference type="PANTHER" id="PTHR43078">
    <property type="entry name" value="UDP-GLUCURONIC ACID DECARBOXYLASE-RELATED"/>
    <property type="match status" value="1"/>
</dbReference>
<organism evidence="8 9">
    <name type="scientific">Candidatus Magasanikbacteria bacterium RIFCSPHIGHO2_02_FULL_45_10</name>
    <dbReference type="NCBI Taxonomy" id="1798679"/>
    <lineage>
        <taxon>Bacteria</taxon>
        <taxon>Candidatus Magasanikiibacteriota</taxon>
    </lineage>
</organism>
<reference evidence="8 9" key="1">
    <citation type="journal article" date="2016" name="Nat. Commun.">
        <title>Thousands of microbial genomes shed light on interconnected biogeochemical processes in an aquifer system.</title>
        <authorList>
            <person name="Anantharaman K."/>
            <person name="Brown C.T."/>
            <person name="Hug L.A."/>
            <person name="Sharon I."/>
            <person name="Castelle C.J."/>
            <person name="Probst A.J."/>
            <person name="Thomas B.C."/>
            <person name="Singh A."/>
            <person name="Wilkins M.J."/>
            <person name="Karaoz U."/>
            <person name="Brodie E.L."/>
            <person name="Williams K.H."/>
            <person name="Hubbard S.S."/>
            <person name="Banfield J.F."/>
        </authorList>
    </citation>
    <scope>NUCLEOTIDE SEQUENCE [LARGE SCALE GENOMIC DNA]</scope>
</reference>
<dbReference type="Pfam" id="PF01370">
    <property type="entry name" value="Epimerase"/>
    <property type="match status" value="1"/>
</dbReference>
<gene>
    <name evidence="8" type="ORF">A3D53_02925</name>
</gene>
<feature type="domain" description="NAD-dependent epimerase/dehydratase" evidence="5">
    <location>
        <begin position="442"/>
        <end position="688"/>
    </location>
</feature>
<accession>A0A1F6M9Q9</accession>
<dbReference type="Pfam" id="PF08421">
    <property type="entry name" value="Methyltransf_13"/>
    <property type="match status" value="1"/>
</dbReference>
<evidence type="ECO:0000259" key="6">
    <source>
        <dbReference type="Pfam" id="PF08421"/>
    </source>
</evidence>
<dbReference type="Gene3D" id="3.40.50.150">
    <property type="entry name" value="Vaccinia Virus protein VP39"/>
    <property type="match status" value="1"/>
</dbReference>
<keyword evidence="3" id="KW-0520">NAD</keyword>
<dbReference type="AlphaFoldDB" id="A0A1F6M9Q9"/>
<comment type="caution">
    <text evidence="8">The sequence shown here is derived from an EMBL/GenBank/DDBJ whole genome shotgun (WGS) entry which is preliminary data.</text>
</comment>
<evidence type="ECO:0000313" key="8">
    <source>
        <dbReference type="EMBL" id="OGH68392.1"/>
    </source>
</evidence>
<comment type="cofactor">
    <cofactor evidence="1">
        <name>NAD(+)</name>
        <dbReference type="ChEBI" id="CHEBI:57540"/>
    </cofactor>
</comment>
<dbReference type="GO" id="GO:0042732">
    <property type="term" value="P:D-xylose metabolic process"/>
    <property type="evidence" value="ECO:0007669"/>
    <property type="project" value="InterPro"/>
</dbReference>
<evidence type="ECO:0000256" key="3">
    <source>
        <dbReference type="ARBA" id="ARBA00023027"/>
    </source>
</evidence>
<dbReference type="InterPro" id="IPR013691">
    <property type="entry name" value="MeTrfase_14"/>
</dbReference>
<dbReference type="Proteomes" id="UP000176413">
    <property type="component" value="Unassembled WGS sequence"/>
</dbReference>
<dbReference type="Pfam" id="PF08484">
    <property type="entry name" value="Methyltransf_14"/>
    <property type="match status" value="1"/>
</dbReference>
<dbReference type="InterPro" id="IPR001509">
    <property type="entry name" value="Epimerase_deHydtase"/>
</dbReference>
<proteinExistence type="predicted"/>
<dbReference type="Pfam" id="PF13489">
    <property type="entry name" value="Methyltransf_23"/>
    <property type="match status" value="1"/>
</dbReference>
<dbReference type="InterPro" id="IPR036291">
    <property type="entry name" value="NAD(P)-bd_dom_sf"/>
</dbReference>
<evidence type="ECO:0000259" key="5">
    <source>
        <dbReference type="Pfam" id="PF01370"/>
    </source>
</evidence>
<feature type="domain" description="C-methyltransferase" evidence="7">
    <location>
        <begin position="256"/>
        <end position="410"/>
    </location>
</feature>
<dbReference type="InterPro" id="IPR038576">
    <property type="entry name" value="Methyltransf_Zn-bd_dom_put_sf"/>
</dbReference>
<dbReference type="Gene3D" id="3.40.50.720">
    <property type="entry name" value="NAD(P)-binding Rossmann-like Domain"/>
    <property type="match status" value="2"/>
</dbReference>
<dbReference type="GO" id="GO:0048040">
    <property type="term" value="F:UDP-glucuronate decarboxylase activity"/>
    <property type="evidence" value="ECO:0007669"/>
    <property type="project" value="TreeGrafter"/>
</dbReference>
<name>A0A1F6M9Q9_9BACT</name>
<feature type="domain" description="Methyltransferase putative zinc binding" evidence="6">
    <location>
        <begin position="15"/>
        <end position="76"/>
    </location>
</feature>
<dbReference type="EMBL" id="MFQA01000045">
    <property type="protein sequence ID" value="OGH68392.1"/>
    <property type="molecule type" value="Genomic_DNA"/>
</dbReference>
<keyword evidence="2" id="KW-0210">Decarboxylase</keyword>
<dbReference type="Gene3D" id="6.20.50.110">
    <property type="entry name" value="Methyltransferase, zinc-binding domain"/>
    <property type="match status" value="1"/>
</dbReference>
<protein>
    <submittedName>
        <fullName evidence="8">Uncharacterized protein</fullName>
    </submittedName>
</protein>
<dbReference type="Gene3D" id="6.10.250.3100">
    <property type="match status" value="1"/>
</dbReference>
<dbReference type="InterPro" id="IPR013630">
    <property type="entry name" value="Methyltransf_Zn-bd_dom_put"/>
</dbReference>
<evidence type="ECO:0000256" key="1">
    <source>
        <dbReference type="ARBA" id="ARBA00001911"/>
    </source>
</evidence>